<dbReference type="OrthoDB" id="10250354at2759"/>
<evidence type="ECO:0000259" key="2">
    <source>
        <dbReference type="PROSITE" id="PS50076"/>
    </source>
</evidence>
<reference evidence="3 4" key="1">
    <citation type="journal article" date="2020" name="Nat. Commun.">
        <title>Genome of Tripterygium wilfordii and identification of cytochrome P450 involved in triptolide biosynthesis.</title>
        <authorList>
            <person name="Tu L."/>
            <person name="Su P."/>
            <person name="Zhang Z."/>
            <person name="Gao L."/>
            <person name="Wang J."/>
            <person name="Hu T."/>
            <person name="Zhou J."/>
            <person name="Zhang Y."/>
            <person name="Zhao Y."/>
            <person name="Liu Y."/>
            <person name="Song Y."/>
            <person name="Tong Y."/>
            <person name="Lu Y."/>
            <person name="Yang J."/>
            <person name="Xu C."/>
            <person name="Jia M."/>
            <person name="Peters R.J."/>
            <person name="Huang L."/>
            <person name="Gao W."/>
        </authorList>
    </citation>
    <scope>NUCLEOTIDE SEQUENCE [LARGE SCALE GENOMIC DNA]</scope>
    <source>
        <strain evidence="4">cv. XIE 37</strain>
        <tissue evidence="3">Leaf</tissue>
    </source>
</reference>
<dbReference type="EMBL" id="JAAARO010000011">
    <property type="protein sequence ID" value="KAF5740565.1"/>
    <property type="molecule type" value="Genomic_DNA"/>
</dbReference>
<organism evidence="3 4">
    <name type="scientific">Tripterygium wilfordii</name>
    <name type="common">Thunder God vine</name>
    <dbReference type="NCBI Taxonomy" id="458696"/>
    <lineage>
        <taxon>Eukaryota</taxon>
        <taxon>Viridiplantae</taxon>
        <taxon>Streptophyta</taxon>
        <taxon>Embryophyta</taxon>
        <taxon>Tracheophyta</taxon>
        <taxon>Spermatophyta</taxon>
        <taxon>Magnoliopsida</taxon>
        <taxon>eudicotyledons</taxon>
        <taxon>Gunneridae</taxon>
        <taxon>Pentapetalae</taxon>
        <taxon>rosids</taxon>
        <taxon>fabids</taxon>
        <taxon>Celastrales</taxon>
        <taxon>Celastraceae</taxon>
        <taxon>Tripterygium</taxon>
    </lineage>
</organism>
<gene>
    <name evidence="3" type="ORF">HS088_TW11G00639</name>
</gene>
<evidence type="ECO:0000256" key="1">
    <source>
        <dbReference type="SAM" id="MobiDB-lite"/>
    </source>
</evidence>
<dbReference type="PROSITE" id="PS50076">
    <property type="entry name" value="DNAJ_2"/>
    <property type="match status" value="1"/>
</dbReference>
<dbReference type="PANTHER" id="PTHR45089:SF42">
    <property type="entry name" value="J DOMAIN-CONTAINING PROTEIN"/>
    <property type="match status" value="1"/>
</dbReference>
<feature type="region of interest" description="Disordered" evidence="1">
    <location>
        <begin position="256"/>
        <end position="430"/>
    </location>
</feature>
<evidence type="ECO:0000313" key="3">
    <source>
        <dbReference type="EMBL" id="KAF5740565.1"/>
    </source>
</evidence>
<dbReference type="CDD" id="cd06257">
    <property type="entry name" value="DnaJ"/>
    <property type="match status" value="1"/>
</dbReference>
<name>A0A7J7D2I0_TRIWF</name>
<evidence type="ECO:0000313" key="4">
    <source>
        <dbReference type="Proteomes" id="UP000593562"/>
    </source>
</evidence>
<dbReference type="Proteomes" id="UP000593562">
    <property type="component" value="Unassembled WGS sequence"/>
</dbReference>
<keyword evidence="4" id="KW-1185">Reference proteome</keyword>
<accession>A0A7J7D2I0</accession>
<proteinExistence type="predicted"/>
<dbReference type="InterPro" id="IPR024593">
    <property type="entry name" value="DUF3444"/>
</dbReference>
<feature type="compositionally biased region" description="Basic and acidic residues" evidence="1">
    <location>
        <begin position="380"/>
        <end position="412"/>
    </location>
</feature>
<dbReference type="Pfam" id="PF11926">
    <property type="entry name" value="DUF3444"/>
    <property type="match status" value="1"/>
</dbReference>
<feature type="domain" description="J" evidence="2">
    <location>
        <begin position="67"/>
        <end position="131"/>
    </location>
</feature>
<feature type="compositionally biased region" description="Polar residues" evidence="1">
    <location>
        <begin position="197"/>
        <end position="223"/>
    </location>
</feature>
<dbReference type="InParanoid" id="A0A7J7D2I0"/>
<feature type="compositionally biased region" description="Basic and acidic residues" evidence="1">
    <location>
        <begin position="352"/>
        <end position="369"/>
    </location>
</feature>
<dbReference type="Pfam" id="PF00226">
    <property type="entry name" value="DnaJ"/>
    <property type="match status" value="1"/>
</dbReference>
<comment type="caution">
    <text evidence="3">The sequence shown here is derived from an EMBL/GenBank/DDBJ whole genome shotgun (WGS) entry which is preliminary data.</text>
</comment>
<dbReference type="PRINTS" id="PR00625">
    <property type="entry name" value="JDOMAIN"/>
</dbReference>
<dbReference type="PANTHER" id="PTHR45089">
    <property type="entry name" value="DNAJ HEAT SHOCK AMINO-TERMINAL DOMAIN PROTEIN-RELATED"/>
    <property type="match status" value="1"/>
</dbReference>
<dbReference type="AlphaFoldDB" id="A0A7J7D2I0"/>
<protein>
    <recommendedName>
        <fullName evidence="2">J domain-containing protein</fullName>
    </recommendedName>
</protein>
<dbReference type="InterPro" id="IPR001623">
    <property type="entry name" value="DnaJ_domain"/>
</dbReference>
<dbReference type="InterPro" id="IPR036869">
    <property type="entry name" value="J_dom_sf"/>
</dbReference>
<sequence length="685" mass="76235">MECNKEEAIRAKEMAEKRMAAGDFLGAKKIALKAQKLYQDLENITQLLTVCDVHCSALNKVNGSDMDWYGILQVERFSDDAAIKKQYRKLALSLHPDKNKFAGAEAAFKLIGEANRLLTDNTQRLLFDMKLKHSVITAATKQPTHQKNMNPSVSQQSTTSRSFAYAPYTQFSSSGFSGPYAPFMSAPYAQFTRAAPGSQQSQPPNQKGVANQGPSKVASQGNGANPPGTFVAVNFTGVCGISKPGEKANQHMNVAAGNVGHAARPKESGTSYGMGRKRRKKLVEEESDDSSETASSRISEDMVNEEIYDTGHQPRRSRRQRQNVSYKENVSDDDDYANSPAMTRGNSSFSNNEERNEAPLDDGVHKDIKSSSSTGSMAGHGEDVKKKASTIHEESLANKESRTGEDGGKDENINMSDNNNSKSEDDADLNEHFPEKPEAVQYPDPEFGDFDKDKAKHCFDVNQIWAIYDPIDGMPRFYARVKKLFSPGFRLRITWLEPVPDDEVEQEWCDAELPVACGKYVTGSTEEIDAVQMFSHKICVNRSVRSSYLIYPRQGETWALFKNWSLKWRSDPNKHRPPYQFEYVKILSDFVENVGVTVSYLRKVGGFVSLFHGTNQLRLIPIKDLYKFSHRVPSFIMTGEEKKGVPAGSFELDPAALLFDHGLDDPGKVKMENADSLGAQTKQTS</sequence>
<dbReference type="SUPFAM" id="SSF46565">
    <property type="entry name" value="Chaperone J-domain"/>
    <property type="match status" value="1"/>
</dbReference>
<dbReference type="SMART" id="SM00271">
    <property type="entry name" value="DnaJ"/>
    <property type="match status" value="1"/>
</dbReference>
<dbReference type="Gene3D" id="1.10.287.110">
    <property type="entry name" value="DnaJ domain"/>
    <property type="match status" value="1"/>
</dbReference>
<feature type="region of interest" description="Disordered" evidence="1">
    <location>
        <begin position="193"/>
        <end position="225"/>
    </location>
</feature>